<feature type="region of interest" description="Disordered" evidence="1">
    <location>
        <begin position="1"/>
        <end position="64"/>
    </location>
</feature>
<accession>A0A5B8VEK8</accession>
<gene>
    <name evidence="2" type="ORF">FRZ67_20130</name>
</gene>
<protein>
    <submittedName>
        <fullName evidence="2">Uncharacterized protein</fullName>
    </submittedName>
</protein>
<sequence>MKNTDAQKKNTGKENPVREGKPNSIADNKTQQDKKQYPYPSEKDKQYKDQPEFIDPGSNSSESD</sequence>
<name>A0A5B8VEK8_9BACT</name>
<reference evidence="2 3" key="1">
    <citation type="journal article" date="2016" name="Int. J. Syst. Evol. Microbiol.">
        <title>Panacibacter ginsenosidivorans gen. nov., sp. nov., with ginsenoside converting activity isolated from soil of a ginseng field.</title>
        <authorList>
            <person name="Siddiqi M.Z."/>
            <person name="Muhammad Shafi S."/>
            <person name="Choi K.D."/>
            <person name="Im W.T."/>
        </authorList>
    </citation>
    <scope>NUCLEOTIDE SEQUENCE [LARGE SCALE GENOMIC DNA]</scope>
    <source>
        <strain evidence="2 3">Gsoil1550</strain>
    </source>
</reference>
<dbReference type="Proteomes" id="UP000321533">
    <property type="component" value="Chromosome"/>
</dbReference>
<proteinExistence type="predicted"/>
<evidence type="ECO:0000313" key="3">
    <source>
        <dbReference type="Proteomes" id="UP000321533"/>
    </source>
</evidence>
<keyword evidence="3" id="KW-1185">Reference proteome</keyword>
<evidence type="ECO:0000313" key="2">
    <source>
        <dbReference type="EMBL" id="QEC69495.1"/>
    </source>
</evidence>
<dbReference type="AlphaFoldDB" id="A0A5B8VEK8"/>
<evidence type="ECO:0000256" key="1">
    <source>
        <dbReference type="SAM" id="MobiDB-lite"/>
    </source>
</evidence>
<dbReference type="KEGG" id="pgin:FRZ67_20130"/>
<feature type="compositionally biased region" description="Basic and acidic residues" evidence="1">
    <location>
        <begin position="30"/>
        <end position="51"/>
    </location>
</feature>
<dbReference type="EMBL" id="CP042435">
    <property type="protein sequence ID" value="QEC69495.1"/>
    <property type="molecule type" value="Genomic_DNA"/>
</dbReference>
<organism evidence="2 3">
    <name type="scientific">Panacibacter ginsenosidivorans</name>
    <dbReference type="NCBI Taxonomy" id="1813871"/>
    <lineage>
        <taxon>Bacteria</taxon>
        <taxon>Pseudomonadati</taxon>
        <taxon>Bacteroidota</taxon>
        <taxon>Chitinophagia</taxon>
        <taxon>Chitinophagales</taxon>
        <taxon>Chitinophagaceae</taxon>
        <taxon>Panacibacter</taxon>
    </lineage>
</organism>
<feature type="compositionally biased region" description="Basic and acidic residues" evidence="1">
    <location>
        <begin position="1"/>
        <end position="21"/>
    </location>
</feature>
<dbReference type="RefSeq" id="WP_147192372.1">
    <property type="nucleotide sequence ID" value="NZ_CP042435.1"/>
</dbReference>